<evidence type="ECO:0000256" key="9">
    <source>
        <dbReference type="ARBA" id="ARBA00022737"/>
    </source>
</evidence>
<feature type="transmembrane region" description="Helical" evidence="13">
    <location>
        <begin position="337"/>
        <end position="358"/>
    </location>
</feature>
<evidence type="ECO:0000256" key="7">
    <source>
        <dbReference type="ARBA" id="ARBA00022597"/>
    </source>
</evidence>
<keyword evidence="10 13" id="KW-1133">Transmembrane helix</keyword>
<feature type="transmembrane region" description="Helical" evidence="13">
    <location>
        <begin position="190"/>
        <end position="209"/>
    </location>
</feature>
<sequence>MGAQEISHTVFGVLGQFSRSSHLPSALSSSRAFTEKAEGRYSASARRNTCQRLGGPAGRARGRACRRRAGGAQPGGRGRWLLASGGLEAPRGEGVELGAEERVEAAVGGEAGQEERVEPGRRRGAELEVEDVVGAPPLVSASSVASTIGDWAGLLPCAPGGNITSGLLFLSPVPTFLDIRSHESTEQYSANAYLAALLNCAIWVLYGLVQPQGALLVVSINTIGVLMEFFYVACFLYYSADELRHKVVWMLVGAMLFVAVIFTLVFSLADTPEHKSMGFGLVGIATGIGMYAAPVINLKSVIDTGNVESMSLLLIGASLGNSTVWTVYALIGSDLFVLIPNLLGMVFTGLQLCVYFRYSNNA</sequence>
<keyword evidence="5" id="KW-0813">Transport</keyword>
<dbReference type="InterPro" id="IPR047664">
    <property type="entry name" value="SWEET"/>
</dbReference>
<evidence type="ECO:0000256" key="11">
    <source>
        <dbReference type="ARBA" id="ARBA00023034"/>
    </source>
</evidence>
<keyword evidence="6" id="KW-1003">Cell membrane</keyword>
<keyword evidence="11" id="KW-0333">Golgi apparatus</keyword>
<accession>A0A3G5AXU2</accession>
<feature type="transmembrane region" description="Helical" evidence="13">
    <location>
        <begin position="310"/>
        <end position="331"/>
    </location>
</feature>
<dbReference type="AlphaFoldDB" id="A0A3G5AXU2"/>
<evidence type="ECO:0000256" key="6">
    <source>
        <dbReference type="ARBA" id="ARBA00022475"/>
    </source>
</evidence>
<feature type="transmembrane region" description="Helical" evidence="13">
    <location>
        <begin position="247"/>
        <end position="266"/>
    </location>
</feature>
<comment type="subcellular location">
    <subcellularLocation>
        <location evidence="1">Cell membrane</location>
        <topology evidence="1">Multi-pass membrane protein</topology>
    </subcellularLocation>
    <subcellularLocation>
        <location evidence="2">Golgi apparatus membrane</location>
        <topology evidence="2">Multi-pass membrane protein</topology>
    </subcellularLocation>
</comment>
<dbReference type="FunFam" id="1.20.1280.290:FF:000004">
    <property type="entry name" value="Sugar transporter SWEET"/>
    <property type="match status" value="1"/>
</dbReference>
<dbReference type="InterPro" id="IPR004316">
    <property type="entry name" value="SWEET_rpt"/>
</dbReference>
<keyword evidence="7" id="KW-0762">Sugar transport</keyword>
<dbReference type="Pfam" id="PF03083">
    <property type="entry name" value="MtN3_slv"/>
    <property type="match status" value="2"/>
</dbReference>
<evidence type="ECO:0000256" key="10">
    <source>
        <dbReference type="ARBA" id="ARBA00022989"/>
    </source>
</evidence>
<dbReference type="GO" id="GO:0051119">
    <property type="term" value="F:sugar transmembrane transporter activity"/>
    <property type="evidence" value="ECO:0007669"/>
    <property type="project" value="InterPro"/>
</dbReference>
<evidence type="ECO:0000313" key="14">
    <source>
        <dbReference type="EMBL" id="AYV91988.1"/>
    </source>
</evidence>
<dbReference type="GO" id="GO:0005886">
    <property type="term" value="C:plasma membrane"/>
    <property type="evidence" value="ECO:0007669"/>
    <property type="project" value="UniProtKB-SubCell"/>
</dbReference>
<reference evidence="14" key="1">
    <citation type="submission" date="2018-05" db="EMBL/GenBank/DDBJ databases">
        <title>A New Insight into the Evolution and Functional Divergence of the SWEET family in Saccharum Based on Comparative Genomics.</title>
        <authorList>
            <person name="Hu W."/>
            <person name="Hua X."/>
            <person name="Zhang Q."/>
            <person name="Wang J."/>
            <person name="Shen Q."/>
            <person name="Zhang X."/>
            <person name="Wang K."/>
            <person name="Yu Q."/>
            <person name="Ming R."/>
            <person name="Zhang J."/>
        </authorList>
    </citation>
    <scope>NUCLEOTIDE SEQUENCE</scope>
</reference>
<evidence type="ECO:0000256" key="1">
    <source>
        <dbReference type="ARBA" id="ARBA00004651"/>
    </source>
</evidence>
<name>A0A3G5AXU2_SACSP</name>
<keyword evidence="8 13" id="KW-0812">Transmembrane</keyword>
<dbReference type="EMBL" id="MH348191">
    <property type="protein sequence ID" value="AYV91988.1"/>
    <property type="molecule type" value="Genomic_DNA"/>
</dbReference>
<keyword evidence="9" id="KW-0677">Repeat</keyword>
<dbReference type="GO" id="GO:0000139">
    <property type="term" value="C:Golgi membrane"/>
    <property type="evidence" value="ECO:0007669"/>
    <property type="project" value="UniProtKB-SubCell"/>
</dbReference>
<organism evidence="14">
    <name type="scientific">Saccharum spontaneum</name>
    <name type="common">Wild sugarcane</name>
    <dbReference type="NCBI Taxonomy" id="62335"/>
    <lineage>
        <taxon>Eukaryota</taxon>
        <taxon>Viridiplantae</taxon>
        <taxon>Streptophyta</taxon>
        <taxon>Embryophyta</taxon>
        <taxon>Tracheophyta</taxon>
        <taxon>Spermatophyta</taxon>
        <taxon>Magnoliopsida</taxon>
        <taxon>Liliopsida</taxon>
        <taxon>Poales</taxon>
        <taxon>Poaceae</taxon>
        <taxon>PACMAD clade</taxon>
        <taxon>Panicoideae</taxon>
        <taxon>Andropogonodae</taxon>
        <taxon>Andropogoneae</taxon>
        <taxon>Saccharinae</taxon>
        <taxon>Saccharum</taxon>
        <taxon>Saccharum officinarum species complex</taxon>
    </lineage>
</organism>
<evidence type="ECO:0000256" key="8">
    <source>
        <dbReference type="ARBA" id="ARBA00022692"/>
    </source>
</evidence>
<evidence type="ECO:0000256" key="12">
    <source>
        <dbReference type="ARBA" id="ARBA00023136"/>
    </source>
</evidence>
<feature type="transmembrane region" description="Helical" evidence="13">
    <location>
        <begin position="215"/>
        <end position="240"/>
    </location>
</feature>
<dbReference type="Gene3D" id="1.20.1280.290">
    <property type="match status" value="2"/>
</dbReference>
<dbReference type="PANTHER" id="PTHR10791">
    <property type="entry name" value="RAG1-ACTIVATING PROTEIN 1"/>
    <property type="match status" value="1"/>
</dbReference>
<keyword evidence="12 13" id="KW-0472">Membrane</keyword>
<evidence type="ECO:0000256" key="4">
    <source>
        <dbReference type="ARBA" id="ARBA00021741"/>
    </source>
</evidence>
<proteinExistence type="inferred from homology"/>
<evidence type="ECO:0000256" key="2">
    <source>
        <dbReference type="ARBA" id="ARBA00004653"/>
    </source>
</evidence>
<dbReference type="PANTHER" id="PTHR10791:SF130">
    <property type="entry name" value="BIDIRECTIONAL SUGAR TRANSPORTER SWEET6-RELATED"/>
    <property type="match status" value="1"/>
</dbReference>
<feature type="transmembrane region" description="Helical" evidence="13">
    <location>
        <begin position="278"/>
        <end position="298"/>
    </location>
</feature>
<protein>
    <recommendedName>
        <fullName evidence="4">Sugar transporter SWEET1</fullName>
    </recommendedName>
</protein>
<comment type="similarity">
    <text evidence="3">Belongs to the SWEET sugar transporter family.</text>
</comment>
<evidence type="ECO:0000256" key="13">
    <source>
        <dbReference type="SAM" id="Phobius"/>
    </source>
</evidence>
<evidence type="ECO:0000256" key="3">
    <source>
        <dbReference type="ARBA" id="ARBA00007809"/>
    </source>
</evidence>
<evidence type="ECO:0000256" key="5">
    <source>
        <dbReference type="ARBA" id="ARBA00022448"/>
    </source>
</evidence>